<evidence type="ECO:0000313" key="8">
    <source>
        <dbReference type="EMBL" id="KAK9722005.1"/>
    </source>
</evidence>
<dbReference type="Pfam" id="PF00076">
    <property type="entry name" value="RRM_1"/>
    <property type="match status" value="3"/>
</dbReference>
<evidence type="ECO:0000256" key="4">
    <source>
        <dbReference type="PROSITE-ProRule" id="PRU00176"/>
    </source>
</evidence>
<feature type="domain" description="RRM" evidence="6">
    <location>
        <begin position="118"/>
        <end position="195"/>
    </location>
</feature>
<proteinExistence type="inferred from homology"/>
<evidence type="ECO:0000256" key="2">
    <source>
        <dbReference type="ARBA" id="ARBA00022737"/>
    </source>
</evidence>
<dbReference type="CDD" id="cd00590">
    <property type="entry name" value="RRM_SF"/>
    <property type="match status" value="2"/>
</dbReference>
<feature type="region of interest" description="Disordered" evidence="5">
    <location>
        <begin position="251"/>
        <end position="273"/>
    </location>
</feature>
<dbReference type="SUPFAM" id="SSF63570">
    <property type="entry name" value="PABC (PABP) domain"/>
    <property type="match status" value="1"/>
</dbReference>
<comment type="caution">
    <text evidence="8">The sequence shown here is derived from an EMBL/GenBank/DDBJ whole genome shotgun (WGS) entry which is preliminary data.</text>
</comment>
<feature type="domain" description="RRM" evidence="6">
    <location>
        <begin position="282"/>
        <end position="360"/>
    </location>
</feature>
<comment type="similarity">
    <text evidence="1">Belongs to the polyadenylate-binding protein type-1 family.</text>
</comment>
<organism evidence="8 9">
    <name type="scientific">Basidiobolus ranarum</name>
    <dbReference type="NCBI Taxonomy" id="34480"/>
    <lineage>
        <taxon>Eukaryota</taxon>
        <taxon>Fungi</taxon>
        <taxon>Fungi incertae sedis</taxon>
        <taxon>Zoopagomycota</taxon>
        <taxon>Entomophthoromycotina</taxon>
        <taxon>Basidiobolomycetes</taxon>
        <taxon>Basidiobolales</taxon>
        <taxon>Basidiobolaceae</taxon>
        <taxon>Basidiobolus</taxon>
    </lineage>
</organism>
<dbReference type="Gene3D" id="3.30.70.330">
    <property type="match status" value="3"/>
</dbReference>
<dbReference type="InterPro" id="IPR002004">
    <property type="entry name" value="PABP_HYD_C"/>
</dbReference>
<dbReference type="PROSITE" id="PS51309">
    <property type="entry name" value="PABC"/>
    <property type="match status" value="1"/>
</dbReference>
<dbReference type="Gene3D" id="1.10.1900.10">
    <property type="entry name" value="c-terminal domain of poly(a) binding protein"/>
    <property type="match status" value="1"/>
</dbReference>
<accession>A0ABR2W7T1</accession>
<dbReference type="InterPro" id="IPR012677">
    <property type="entry name" value="Nucleotide-bd_a/b_plait_sf"/>
</dbReference>
<evidence type="ECO:0000313" key="9">
    <source>
        <dbReference type="Proteomes" id="UP001479436"/>
    </source>
</evidence>
<evidence type="ECO:0000256" key="5">
    <source>
        <dbReference type="SAM" id="MobiDB-lite"/>
    </source>
</evidence>
<keyword evidence="2" id="KW-0677">Repeat</keyword>
<sequence>MAAKASTLSGLDSATLAALSKTPSVPTFTETRLYVRTIPVTATLDDLKSMFKTTPPKSFRVAHSNSLVGCMLEFFNPLDAERAFATMNNTYMKAHKGLMGLTYFDPSSGKIEQEPPCQTIMVKHVAPEADEASIYNMFREIGHIYLCKLGMDENGTFRGFGLIQYWNPDDTNTAYENMNGAEYKGCSITLTQYVPRDKKTGKTPTSSLKVGSLGGSMRGRPGLSFDLFTPPSQNGNKDMGSQASEYAVSDSNALNGHSNGSSQYQNDTSDTSDIKNSGLDPCNLYIKNLDPSIKSSDLFYEFHNFGHIISARVMMDESTFKSKGFGFVSFRNSEDAARAMFEMDGRSIRSKPITVCIAEPKKIREARLAATFGSDSSTGKVNDGEGGGFIGNEVQLSPTLLSTLTVETRNGILSSRLTSQLKKINSIQEQDYSKIIDALLTLKIDDVILLISYPKALEEKATEVRMKLSNGSWNSNQTDLVENIGPDAEKQKIRQLVASIQKEQITEISNLLLGLPPFERAQVIFNSDYLSQKVMEAKKVLDLVQTGSAGTTTSTTIPTTDTKFPLSPENEAFLSELSGKAESERKQKLGSKLFPIVKSLGIPEPSKVTVRLLDSVETRELIYLLNEPNKLNSKINLFK</sequence>
<evidence type="ECO:0000256" key="1">
    <source>
        <dbReference type="ARBA" id="ARBA00008557"/>
    </source>
</evidence>
<reference evidence="8 9" key="1">
    <citation type="submission" date="2023-04" db="EMBL/GenBank/DDBJ databases">
        <title>Genome of Basidiobolus ranarum AG-B5.</title>
        <authorList>
            <person name="Stajich J.E."/>
            <person name="Carter-House D."/>
            <person name="Gryganskyi A."/>
        </authorList>
    </citation>
    <scope>NUCLEOTIDE SEQUENCE [LARGE SCALE GENOMIC DNA]</scope>
    <source>
        <strain evidence="8 9">AG-B5</strain>
    </source>
</reference>
<evidence type="ECO:0000259" key="6">
    <source>
        <dbReference type="PROSITE" id="PS50102"/>
    </source>
</evidence>
<feature type="domain" description="PABC" evidence="7">
    <location>
        <begin position="569"/>
        <end position="639"/>
    </location>
</feature>
<dbReference type="EMBL" id="JASJQH010006962">
    <property type="protein sequence ID" value="KAK9722005.1"/>
    <property type="molecule type" value="Genomic_DNA"/>
</dbReference>
<evidence type="ECO:0000256" key="3">
    <source>
        <dbReference type="ARBA" id="ARBA00022884"/>
    </source>
</evidence>
<evidence type="ECO:0008006" key="10">
    <source>
        <dbReference type="Google" id="ProtNLM"/>
    </source>
</evidence>
<dbReference type="SUPFAM" id="SSF54928">
    <property type="entry name" value="RNA-binding domain, RBD"/>
    <property type="match status" value="2"/>
</dbReference>
<keyword evidence="3 4" id="KW-0694">RNA-binding</keyword>
<gene>
    <name evidence="8" type="ORF">K7432_003010</name>
</gene>
<dbReference type="InterPro" id="IPR036053">
    <property type="entry name" value="PABP-dom"/>
</dbReference>
<dbReference type="PANTHER" id="PTHR24012">
    <property type="entry name" value="RNA BINDING PROTEIN"/>
    <property type="match status" value="1"/>
</dbReference>
<dbReference type="Proteomes" id="UP001479436">
    <property type="component" value="Unassembled WGS sequence"/>
</dbReference>
<keyword evidence="9" id="KW-1185">Reference proteome</keyword>
<dbReference type="InterPro" id="IPR035979">
    <property type="entry name" value="RBD_domain_sf"/>
</dbReference>
<name>A0ABR2W7T1_9FUNG</name>
<feature type="region of interest" description="Disordered" evidence="5">
    <location>
        <begin position="195"/>
        <end position="218"/>
    </location>
</feature>
<protein>
    <recommendedName>
        <fullName evidence="10">Polyadenylate-binding protein</fullName>
    </recommendedName>
</protein>
<dbReference type="InterPro" id="IPR000504">
    <property type="entry name" value="RRM_dom"/>
</dbReference>
<evidence type="ECO:0000259" key="7">
    <source>
        <dbReference type="PROSITE" id="PS51309"/>
    </source>
</evidence>
<dbReference type="Pfam" id="PF00658">
    <property type="entry name" value="MLLE"/>
    <property type="match status" value="1"/>
</dbReference>
<dbReference type="SMART" id="SM00360">
    <property type="entry name" value="RRM"/>
    <property type="match status" value="3"/>
</dbReference>
<dbReference type="PROSITE" id="PS50102">
    <property type="entry name" value="RRM"/>
    <property type="match status" value="2"/>
</dbReference>